<dbReference type="Pfam" id="PF03466">
    <property type="entry name" value="LysR_substrate"/>
    <property type="match status" value="1"/>
</dbReference>
<evidence type="ECO:0000313" key="7">
    <source>
        <dbReference type="EMBL" id="PSJ54190.1"/>
    </source>
</evidence>
<dbReference type="GO" id="GO:0032993">
    <property type="term" value="C:protein-DNA complex"/>
    <property type="evidence" value="ECO:0007669"/>
    <property type="project" value="TreeGrafter"/>
</dbReference>
<dbReference type="PROSITE" id="PS50931">
    <property type="entry name" value="HTH_LYSR"/>
    <property type="match status" value="1"/>
</dbReference>
<dbReference type="InterPro" id="IPR036390">
    <property type="entry name" value="WH_DNA-bd_sf"/>
</dbReference>
<dbReference type="Pfam" id="PF00126">
    <property type="entry name" value="HTH_1"/>
    <property type="match status" value="1"/>
</dbReference>
<comment type="similarity">
    <text evidence="1">Belongs to the LysR transcriptional regulatory family.</text>
</comment>
<dbReference type="OrthoDB" id="8679465at2"/>
<evidence type="ECO:0000256" key="3">
    <source>
        <dbReference type="ARBA" id="ARBA00023125"/>
    </source>
</evidence>
<dbReference type="PANTHER" id="PTHR30346:SF0">
    <property type="entry name" value="HCA OPERON TRANSCRIPTIONAL ACTIVATOR HCAR"/>
    <property type="match status" value="1"/>
</dbReference>
<keyword evidence="4" id="KW-0804">Transcription</keyword>
<evidence type="ECO:0000256" key="5">
    <source>
        <dbReference type="SAM" id="MobiDB-lite"/>
    </source>
</evidence>
<gene>
    <name evidence="7" type="ORF">C7I84_24670</name>
</gene>
<dbReference type="SUPFAM" id="SSF46785">
    <property type="entry name" value="Winged helix' DNA-binding domain"/>
    <property type="match status" value="1"/>
</dbReference>
<evidence type="ECO:0000256" key="1">
    <source>
        <dbReference type="ARBA" id="ARBA00009437"/>
    </source>
</evidence>
<dbReference type="GO" id="GO:0003677">
    <property type="term" value="F:DNA binding"/>
    <property type="evidence" value="ECO:0007669"/>
    <property type="project" value="UniProtKB-KW"/>
</dbReference>
<dbReference type="Gene3D" id="1.10.10.10">
    <property type="entry name" value="Winged helix-like DNA-binding domain superfamily/Winged helix DNA-binding domain"/>
    <property type="match status" value="1"/>
</dbReference>
<evidence type="ECO:0000256" key="4">
    <source>
        <dbReference type="ARBA" id="ARBA00023163"/>
    </source>
</evidence>
<feature type="domain" description="HTH lysR-type" evidence="6">
    <location>
        <begin position="5"/>
        <end position="61"/>
    </location>
</feature>
<feature type="region of interest" description="Disordered" evidence="5">
    <location>
        <begin position="300"/>
        <end position="333"/>
    </location>
</feature>
<comment type="caution">
    <text evidence="7">The sequence shown here is derived from an EMBL/GenBank/DDBJ whole genome shotgun (WGS) entry which is preliminary data.</text>
</comment>
<reference evidence="7 8" key="1">
    <citation type="submission" date="2018-03" db="EMBL/GenBank/DDBJ databases">
        <title>The draft genome of Mesorhizobium sp. 6GN-30.</title>
        <authorList>
            <person name="Liu L."/>
            <person name="Li L."/>
            <person name="Wang T."/>
            <person name="Zhang X."/>
            <person name="Liang L."/>
        </authorList>
    </citation>
    <scope>NUCLEOTIDE SEQUENCE [LARGE SCALE GENOMIC DNA]</scope>
    <source>
        <strain evidence="7 8">6GN30</strain>
    </source>
</reference>
<protein>
    <submittedName>
        <fullName evidence="7">LysR family transcriptional regulator</fullName>
    </submittedName>
</protein>
<dbReference type="GO" id="GO:0003700">
    <property type="term" value="F:DNA-binding transcription factor activity"/>
    <property type="evidence" value="ECO:0007669"/>
    <property type="project" value="InterPro"/>
</dbReference>
<dbReference type="InterPro" id="IPR000847">
    <property type="entry name" value="LysR_HTH_N"/>
</dbReference>
<dbReference type="Gene3D" id="3.40.190.10">
    <property type="entry name" value="Periplasmic binding protein-like II"/>
    <property type="match status" value="2"/>
</dbReference>
<evidence type="ECO:0000313" key="8">
    <source>
        <dbReference type="Proteomes" id="UP000241229"/>
    </source>
</evidence>
<dbReference type="PRINTS" id="PR00039">
    <property type="entry name" value="HTHLYSR"/>
</dbReference>
<dbReference type="RefSeq" id="WP_106774879.1">
    <property type="nucleotide sequence ID" value="NZ_PXYK01000031.1"/>
</dbReference>
<feature type="compositionally biased region" description="Basic and acidic residues" evidence="5">
    <location>
        <begin position="316"/>
        <end position="326"/>
    </location>
</feature>
<dbReference type="InterPro" id="IPR036388">
    <property type="entry name" value="WH-like_DNA-bd_sf"/>
</dbReference>
<organism evidence="7 8">
    <name type="scientific">Kumtagia ephedrae</name>
    <dbReference type="NCBI Taxonomy" id="2116701"/>
    <lineage>
        <taxon>Bacteria</taxon>
        <taxon>Pseudomonadati</taxon>
        <taxon>Pseudomonadota</taxon>
        <taxon>Alphaproteobacteria</taxon>
        <taxon>Hyphomicrobiales</taxon>
        <taxon>Phyllobacteriaceae</taxon>
        <taxon>Kumtagia</taxon>
    </lineage>
</organism>
<proteinExistence type="inferred from homology"/>
<dbReference type="SUPFAM" id="SSF53850">
    <property type="entry name" value="Periplasmic binding protein-like II"/>
    <property type="match status" value="1"/>
</dbReference>
<dbReference type="Proteomes" id="UP000241229">
    <property type="component" value="Unassembled WGS sequence"/>
</dbReference>
<dbReference type="InterPro" id="IPR005119">
    <property type="entry name" value="LysR_subst-bd"/>
</dbReference>
<dbReference type="EMBL" id="PXYK01000031">
    <property type="protein sequence ID" value="PSJ54190.1"/>
    <property type="molecule type" value="Genomic_DNA"/>
</dbReference>
<dbReference type="PANTHER" id="PTHR30346">
    <property type="entry name" value="TRANSCRIPTIONAL DUAL REGULATOR HCAR-RELATED"/>
    <property type="match status" value="1"/>
</dbReference>
<evidence type="ECO:0000259" key="6">
    <source>
        <dbReference type="PROSITE" id="PS50931"/>
    </source>
</evidence>
<name>A0A2P7RVE6_9HYPH</name>
<sequence>MPIPYTFRQLEYFVAGHGSVTAAATACNVSQPSVSVAISELEIALGRTLFKRQAGQGLAITPAGRRLLTQAKTILADGYRIARGEHDSVLAGEIAIACFRDLGSIYLPKMLTNFAKSAPNISYRLSEGDLAEVRAQILDGRCDLAITYDIELKSHGIARTVIDRLPPYVLLPRDHPLAMSTQINLRDLSSDRVVIEDFPITREYFENLFRKHGATPRNIQMAPSFEMQRGLVANGWGVGLSCVRPRPDFSSDGTEMICLPMEVSEPAQFVVLAHLGEKTLSIPARQMALAVAESSQLARTVKPGAASPDQIEIDSDDVRSSGDGLRRPSAPRCSPKICRLQTRTMR</sequence>
<keyword evidence="3" id="KW-0238">DNA-binding</keyword>
<keyword evidence="8" id="KW-1185">Reference proteome</keyword>
<dbReference type="AlphaFoldDB" id="A0A2P7RVE6"/>
<accession>A0A2P7RVE6</accession>
<evidence type="ECO:0000256" key="2">
    <source>
        <dbReference type="ARBA" id="ARBA00023015"/>
    </source>
</evidence>
<keyword evidence="2" id="KW-0805">Transcription regulation</keyword>